<evidence type="ECO:0000256" key="1">
    <source>
        <dbReference type="SAM" id="Coils"/>
    </source>
</evidence>
<dbReference type="GO" id="GO:0003824">
    <property type="term" value="F:catalytic activity"/>
    <property type="evidence" value="ECO:0007669"/>
    <property type="project" value="InterPro"/>
</dbReference>
<gene>
    <name evidence="3" type="ORF">DWV06_05320</name>
</gene>
<dbReference type="InterPro" id="IPR007044">
    <property type="entry name" value="Cyclodeamin/CycHdrlase"/>
</dbReference>
<dbReference type="RefSeq" id="WP_115481138.1">
    <property type="nucleotide sequence ID" value="NZ_QRCT01000013.1"/>
</dbReference>
<dbReference type="Gene3D" id="1.20.120.680">
    <property type="entry name" value="Formiminotetrahydrofolate cyclodeaminase monomer, up-and-down helical bundle"/>
    <property type="match status" value="1"/>
</dbReference>
<dbReference type="OrthoDB" id="7959174at2"/>
<dbReference type="SUPFAM" id="SSF101262">
    <property type="entry name" value="Methenyltetrahydrofolate cyclohydrolase-like"/>
    <property type="match status" value="1"/>
</dbReference>
<comment type="caution">
    <text evidence="3">The sequence shown here is derived from an EMBL/GenBank/DDBJ whole genome shotgun (WGS) entry which is preliminary data.</text>
</comment>
<dbReference type="Pfam" id="PF04961">
    <property type="entry name" value="FTCD_C"/>
    <property type="match status" value="1"/>
</dbReference>
<evidence type="ECO:0000259" key="2">
    <source>
        <dbReference type="Pfam" id="PF04961"/>
    </source>
</evidence>
<dbReference type="EMBL" id="QRCT01000013">
    <property type="protein sequence ID" value="RDU24394.1"/>
    <property type="molecule type" value="Genomic_DNA"/>
</dbReference>
<evidence type="ECO:0000313" key="4">
    <source>
        <dbReference type="Proteomes" id="UP000255036"/>
    </source>
</evidence>
<sequence length="209" mass="23029">MMYEDKIQDFIEVLSSDAPVPGGGGASALAGSMGMALGSMVANLTKGKKKYASVQDDIIRILNKAKELQERLLNFMEEDARAFEPLSKAYGLPKETKEEQEKRDIIMEEALLVASLTPIKIMETCLEVMELLEELEAKGTRIAISDVGVGIQLTRASLIGASMNVYINTKLMKDKKKAEELNKKSDTLIQEGTRKADIIYEKVLNGIRG</sequence>
<name>A0A371AXU3_9FIRM</name>
<evidence type="ECO:0000313" key="3">
    <source>
        <dbReference type="EMBL" id="RDU24394.1"/>
    </source>
</evidence>
<protein>
    <submittedName>
        <fullName evidence="3">Sugar ABC transporter substrate-binding protein</fullName>
    </submittedName>
</protein>
<feature type="domain" description="Cyclodeaminase/cyclohydrolase" evidence="2">
    <location>
        <begin position="7"/>
        <end position="185"/>
    </location>
</feature>
<keyword evidence="1" id="KW-0175">Coiled coil</keyword>
<organism evidence="3 4">
    <name type="scientific">Anaerosacchariphilus polymeriproducens</name>
    <dbReference type="NCBI Taxonomy" id="1812858"/>
    <lineage>
        <taxon>Bacteria</taxon>
        <taxon>Bacillati</taxon>
        <taxon>Bacillota</taxon>
        <taxon>Clostridia</taxon>
        <taxon>Lachnospirales</taxon>
        <taxon>Lachnospiraceae</taxon>
        <taxon>Anaerosacchariphilus</taxon>
    </lineage>
</organism>
<reference evidence="3 4" key="1">
    <citation type="submission" date="2018-07" db="EMBL/GenBank/DDBJ databases">
        <title>Anaerosacharophilus polymeroproducens gen. nov. sp. nov., an anaerobic bacterium isolated from salt field.</title>
        <authorList>
            <person name="Kim W."/>
            <person name="Yang S.-H."/>
            <person name="Oh J."/>
            <person name="Lee J.-H."/>
            <person name="Kwon K.K."/>
        </authorList>
    </citation>
    <scope>NUCLEOTIDE SEQUENCE [LARGE SCALE GENOMIC DNA]</scope>
    <source>
        <strain evidence="3 4">MCWD5</strain>
    </source>
</reference>
<feature type="coiled-coil region" evidence="1">
    <location>
        <begin position="51"/>
        <end position="79"/>
    </location>
</feature>
<keyword evidence="4" id="KW-1185">Reference proteome</keyword>
<dbReference type="InterPro" id="IPR036178">
    <property type="entry name" value="Formintransfe-cycloase-like_sf"/>
</dbReference>
<dbReference type="AlphaFoldDB" id="A0A371AXU3"/>
<accession>A0A371AXU3</accession>
<dbReference type="Proteomes" id="UP000255036">
    <property type="component" value="Unassembled WGS sequence"/>
</dbReference>
<proteinExistence type="predicted"/>